<feature type="domain" description="Glycosyl transferase family 1" evidence="3">
    <location>
        <begin position="224"/>
        <end position="383"/>
    </location>
</feature>
<keyword evidence="6" id="KW-1185">Reference proteome</keyword>
<dbReference type="AlphaFoldDB" id="A0A165ZA27"/>
<reference evidence="5 6" key="1">
    <citation type="submission" date="2016-04" db="EMBL/GenBank/DDBJ databases">
        <title>Draft genome sequence of Aeribacillus pallidus 8m3 from petroleum reservoir.</title>
        <authorList>
            <person name="Poltaraus A.B."/>
            <person name="Nazina T.N."/>
            <person name="Tourova T.P."/>
            <person name="Malakho S.M."/>
            <person name="Korshunova A.V."/>
            <person name="Sokolova D.S."/>
        </authorList>
    </citation>
    <scope>NUCLEOTIDE SEQUENCE [LARGE SCALE GENOMIC DNA]</scope>
    <source>
        <strain evidence="5 6">8m3</strain>
    </source>
</reference>
<dbReference type="SUPFAM" id="SSF53756">
    <property type="entry name" value="UDP-Glycosyltransferase/glycogen phosphorylase"/>
    <property type="match status" value="1"/>
</dbReference>
<comment type="caution">
    <text evidence="5">The sequence shown here is derived from an EMBL/GenBank/DDBJ whole genome shotgun (WGS) entry which is preliminary data.</text>
</comment>
<dbReference type="OrthoDB" id="9813214at2"/>
<evidence type="ECO:0000313" key="5">
    <source>
        <dbReference type="EMBL" id="KZN98032.1"/>
    </source>
</evidence>
<dbReference type="Gene3D" id="3.40.50.2000">
    <property type="entry name" value="Glycogen Phosphorylase B"/>
    <property type="match status" value="2"/>
</dbReference>
<gene>
    <name evidence="5" type="ORF">AZI98_00375</name>
</gene>
<evidence type="ECO:0000259" key="3">
    <source>
        <dbReference type="Pfam" id="PF00534"/>
    </source>
</evidence>
<feature type="domain" description="Glycosyltransferase subfamily 4-like N-terminal" evidence="4">
    <location>
        <begin position="71"/>
        <end position="207"/>
    </location>
</feature>
<dbReference type="EMBL" id="LWBR01000001">
    <property type="protein sequence ID" value="KZN98032.1"/>
    <property type="molecule type" value="Genomic_DNA"/>
</dbReference>
<dbReference type="RefSeq" id="WP_063386313.1">
    <property type="nucleotide sequence ID" value="NZ_LWBR01000001.1"/>
</dbReference>
<proteinExistence type="predicted"/>
<keyword evidence="1" id="KW-0328">Glycosyltransferase</keyword>
<dbReference type="Pfam" id="PF00534">
    <property type="entry name" value="Glycos_transf_1"/>
    <property type="match status" value="1"/>
</dbReference>
<evidence type="ECO:0000313" key="6">
    <source>
        <dbReference type="Proteomes" id="UP000076476"/>
    </source>
</evidence>
<dbReference type="InterPro" id="IPR028098">
    <property type="entry name" value="Glyco_trans_4-like_N"/>
</dbReference>
<keyword evidence="2" id="KW-0808">Transferase</keyword>
<accession>A0A165ZA27</accession>
<evidence type="ECO:0000259" key="4">
    <source>
        <dbReference type="Pfam" id="PF13439"/>
    </source>
</evidence>
<evidence type="ECO:0000256" key="1">
    <source>
        <dbReference type="ARBA" id="ARBA00022676"/>
    </source>
</evidence>
<organism evidence="5 6">
    <name type="scientific">Aeribacillus pallidus</name>
    <dbReference type="NCBI Taxonomy" id="33936"/>
    <lineage>
        <taxon>Bacteria</taxon>
        <taxon>Bacillati</taxon>
        <taxon>Bacillota</taxon>
        <taxon>Bacilli</taxon>
        <taxon>Bacillales</taxon>
        <taxon>Bacillaceae</taxon>
        <taxon>Aeribacillus</taxon>
    </lineage>
</organism>
<evidence type="ECO:0008006" key="7">
    <source>
        <dbReference type="Google" id="ProtNLM"/>
    </source>
</evidence>
<protein>
    <recommendedName>
        <fullName evidence="7">Glycosyl transferase family 1</fullName>
    </recommendedName>
</protein>
<evidence type="ECO:0000256" key="2">
    <source>
        <dbReference type="ARBA" id="ARBA00022679"/>
    </source>
</evidence>
<dbReference type="GO" id="GO:0016757">
    <property type="term" value="F:glycosyltransferase activity"/>
    <property type="evidence" value="ECO:0007669"/>
    <property type="project" value="UniProtKB-KW"/>
</dbReference>
<dbReference type="InterPro" id="IPR001296">
    <property type="entry name" value="Glyco_trans_1"/>
</dbReference>
<dbReference type="Proteomes" id="UP000076476">
    <property type="component" value="Unassembled WGS sequence"/>
</dbReference>
<dbReference type="Pfam" id="PF13439">
    <property type="entry name" value="Glyco_transf_4"/>
    <property type="match status" value="1"/>
</dbReference>
<dbReference type="PANTHER" id="PTHR12526">
    <property type="entry name" value="GLYCOSYLTRANSFERASE"/>
    <property type="match status" value="1"/>
</dbReference>
<dbReference type="STRING" id="33936.AZI98_00375"/>
<name>A0A165ZA27_9BACI</name>
<sequence length="409" mass="48475">MKRIVMLLYKDILFDARVQREAIGLAEQGEEVFILCLKEFNTEPPFLHKNIKIERMSIFSKKYRQQLLNEPKENKKLSVKQKALSRIIRSPVIKLIKDLYSYHEFYLKCRSWLKEQQQQWDVMHCHDLNTLKTGIKLAKEFQAHVVYDSHELFNEMSGRNKLDRWYGYRLERKLLRDVDQLIVVNPYVAEEFKKQYGQLPEVTVIQNVPIYKEEDTCAIEDDYFRKKYRLKENDFLLIFQGGIDPHRGLEEILKAMELLPEHFKLVLVGNGRIKSDLEKAVLENGLANRVFFHEQVPASDILCYTKQADAGLVMYKNISRNNYFSTPNKIFEYLLAGIPAIASDHPGKSYIVKNEQTGICTEETPEQIAKAVLQIYENYDFYKNNCLQKREKYSWQKEKMKLVEMYRRL</sequence>
<dbReference type="PANTHER" id="PTHR12526:SF629">
    <property type="entry name" value="TEICHURONIC ACID BIOSYNTHESIS GLYCOSYLTRANSFERASE TUAH-RELATED"/>
    <property type="match status" value="1"/>
</dbReference>